<reference evidence="3 4" key="1">
    <citation type="journal article" date="2013" name="Stand. Genomic Sci.">
        <title>Genomic Encyclopedia of Type Strains, Phase I: The one thousand microbial genomes (KMG-I) project.</title>
        <authorList>
            <person name="Kyrpides N.C."/>
            <person name="Woyke T."/>
            <person name="Eisen J.A."/>
            <person name="Garrity G."/>
            <person name="Lilburn T.G."/>
            <person name="Beck B.J."/>
            <person name="Whitman W.B."/>
            <person name="Hugenholtz P."/>
            <person name="Klenk H.P."/>
        </authorList>
    </citation>
    <scope>NUCLEOTIDE SEQUENCE [LARGE SCALE GENOMIC DNA]</scope>
    <source>
        <strain evidence="3 4">DSM 13484</strain>
    </source>
</reference>
<sequence length="462" mass="52645">MRVLFSRTGRRIAAMLTVCLACNQANSQSFGLMRFDEHYEQYRDSTRTFYNGIKYTPLNSRKTVYVTAGGELRWEYVDFRNEDWGRLGLGHNSFLLQRYNLHADLHAGPHFRLFVQVRSAWENGRKNGPRPIDEDKLNIQNLFVDAVILHKPHRTLTARLGKQELNYGSGRLISVQEAPNLRLAFTGAKLMYATPNLAIDGFLMMADSVRTGAFDNKPTRELNFWGVYTKIIIPRFPNIDLYYLGFRRDGSEFEEGREKERRHSLGARIWRHGGGFIYNLESVIQFGTFGAGRIRAWTASADLGYHFRHAWGQPSINLRNDYISGDRQQGDGHLQTFNPLYPKGGYFGFSPQIGPVNLIDIHPYANVHIGKQLLAQADVVMNWRYSLQDGVYRPSGGFNFGGAASRERYIGTAYLASLVYTPNRFASLNCGIQYFRVGAFVKDLVAAPENGVFVNARLTFKF</sequence>
<dbReference type="InterPro" id="IPR053728">
    <property type="entry name" value="Alginate_Permeability_Chnl"/>
</dbReference>
<keyword evidence="4" id="KW-1185">Reference proteome</keyword>
<dbReference type="Proteomes" id="UP000316778">
    <property type="component" value="Unassembled WGS sequence"/>
</dbReference>
<dbReference type="Pfam" id="PF13372">
    <property type="entry name" value="Alginate_exp"/>
    <property type="match status" value="1"/>
</dbReference>
<accession>A0A562T168</accession>
<proteinExistence type="predicted"/>
<dbReference type="Gene3D" id="2.40.160.100">
    <property type="match status" value="1"/>
</dbReference>
<evidence type="ECO:0000256" key="1">
    <source>
        <dbReference type="SAM" id="SignalP"/>
    </source>
</evidence>
<evidence type="ECO:0000313" key="4">
    <source>
        <dbReference type="Proteomes" id="UP000316778"/>
    </source>
</evidence>
<dbReference type="OrthoDB" id="311329at2"/>
<feature type="signal peptide" evidence="1">
    <location>
        <begin position="1"/>
        <end position="27"/>
    </location>
</feature>
<keyword evidence="1" id="KW-0732">Signal</keyword>
<organism evidence="3 4">
    <name type="scientific">Chitinophaga japonensis</name>
    <name type="common">Flexibacter japonensis</name>
    <dbReference type="NCBI Taxonomy" id="104662"/>
    <lineage>
        <taxon>Bacteria</taxon>
        <taxon>Pseudomonadati</taxon>
        <taxon>Bacteroidota</taxon>
        <taxon>Chitinophagia</taxon>
        <taxon>Chitinophagales</taxon>
        <taxon>Chitinophagaceae</taxon>
        <taxon>Chitinophaga</taxon>
    </lineage>
</organism>
<feature type="chain" id="PRO_5022099118" evidence="1">
    <location>
        <begin position="28"/>
        <end position="462"/>
    </location>
</feature>
<evidence type="ECO:0000259" key="2">
    <source>
        <dbReference type="Pfam" id="PF13372"/>
    </source>
</evidence>
<comment type="caution">
    <text evidence="3">The sequence shown here is derived from an EMBL/GenBank/DDBJ whole genome shotgun (WGS) entry which is preliminary data.</text>
</comment>
<gene>
    <name evidence="3" type="ORF">LX66_4020</name>
</gene>
<feature type="domain" description="Alginate export" evidence="2">
    <location>
        <begin position="65"/>
        <end position="451"/>
    </location>
</feature>
<evidence type="ECO:0000313" key="3">
    <source>
        <dbReference type="EMBL" id="TWI86756.1"/>
    </source>
</evidence>
<dbReference type="InterPro" id="IPR025388">
    <property type="entry name" value="Alginate_export_dom"/>
</dbReference>
<dbReference type="AlphaFoldDB" id="A0A562T168"/>
<dbReference type="EMBL" id="VLLG01000004">
    <property type="protein sequence ID" value="TWI86756.1"/>
    <property type="molecule type" value="Genomic_DNA"/>
</dbReference>
<protein>
    <submittedName>
        <fullName evidence="3">Alginate export protein</fullName>
    </submittedName>
</protein>
<name>A0A562T168_CHIJA</name>